<gene>
    <name evidence="1" type="ORF">C2G38_2090635</name>
</gene>
<comment type="caution">
    <text evidence="1">The sequence shown here is derived from an EMBL/GenBank/DDBJ whole genome shotgun (WGS) entry which is preliminary data.</text>
</comment>
<reference evidence="1 2" key="1">
    <citation type="submission" date="2018-06" db="EMBL/GenBank/DDBJ databases">
        <title>Comparative genomics reveals the genomic features of Rhizophagus irregularis, R. cerebriforme, R. diaphanum and Gigaspora rosea, and their symbiotic lifestyle signature.</title>
        <authorList>
            <person name="Morin E."/>
            <person name="San Clemente H."/>
            <person name="Chen E.C.H."/>
            <person name="De La Providencia I."/>
            <person name="Hainaut M."/>
            <person name="Kuo A."/>
            <person name="Kohler A."/>
            <person name="Murat C."/>
            <person name="Tang N."/>
            <person name="Roy S."/>
            <person name="Loubradou J."/>
            <person name="Henrissat B."/>
            <person name="Grigoriev I.V."/>
            <person name="Corradi N."/>
            <person name="Roux C."/>
            <person name="Martin F.M."/>
        </authorList>
    </citation>
    <scope>NUCLEOTIDE SEQUENCE [LARGE SCALE GENOMIC DNA]</scope>
    <source>
        <strain evidence="1 2">DAOM 194757</strain>
    </source>
</reference>
<evidence type="ECO:0008006" key="3">
    <source>
        <dbReference type="Google" id="ProtNLM"/>
    </source>
</evidence>
<sequence>MLEEYGINSEFSKTLFDYAKFLKVLDLFCLEILCWRWIDLQLNDSKPPSDPSIYKITNLLLKLFIKNGASLHKLHLNFSDHTKIMPETFYFLGQNVQFFSRIQELSLCIISDFSTEDAIGFLRILATNTRKISTFKFDEFYSYYDSQVYRALISIIKSQEQLVHFCIFDGEDFPEKNYHGIISALETQKKSLRELIIKFCICNKEFKVLKTCKNLEILRIKNCTKLLTLSDYKLSTLEIVDRPIDASKIVLILEKSGTLLQRLKLESENEMILEQSLLLETLKSFCPNIIYL</sequence>
<dbReference type="EMBL" id="QKWP01000669">
    <property type="protein sequence ID" value="RIB16526.1"/>
    <property type="molecule type" value="Genomic_DNA"/>
</dbReference>
<organism evidence="1 2">
    <name type="scientific">Gigaspora rosea</name>
    <dbReference type="NCBI Taxonomy" id="44941"/>
    <lineage>
        <taxon>Eukaryota</taxon>
        <taxon>Fungi</taxon>
        <taxon>Fungi incertae sedis</taxon>
        <taxon>Mucoromycota</taxon>
        <taxon>Glomeromycotina</taxon>
        <taxon>Glomeromycetes</taxon>
        <taxon>Diversisporales</taxon>
        <taxon>Gigasporaceae</taxon>
        <taxon>Gigaspora</taxon>
    </lineage>
</organism>
<dbReference type="SUPFAM" id="SSF52047">
    <property type="entry name" value="RNI-like"/>
    <property type="match status" value="1"/>
</dbReference>
<dbReference type="AlphaFoldDB" id="A0A397VB77"/>
<protein>
    <recommendedName>
        <fullName evidence="3">F-box domain-containing protein</fullName>
    </recommendedName>
</protein>
<dbReference type="Proteomes" id="UP000266673">
    <property type="component" value="Unassembled WGS sequence"/>
</dbReference>
<evidence type="ECO:0000313" key="2">
    <source>
        <dbReference type="Proteomes" id="UP000266673"/>
    </source>
</evidence>
<proteinExistence type="predicted"/>
<keyword evidence="2" id="KW-1185">Reference proteome</keyword>
<evidence type="ECO:0000313" key="1">
    <source>
        <dbReference type="EMBL" id="RIB16526.1"/>
    </source>
</evidence>
<accession>A0A397VB77</accession>
<name>A0A397VB77_9GLOM</name>
<dbReference type="OrthoDB" id="660555at2759"/>